<gene>
    <name evidence="1" type="ORF">G5I_10894</name>
</gene>
<organism evidence="2">
    <name type="scientific">Acromyrmex echinatior</name>
    <name type="common">Panamanian leafcutter ant</name>
    <name type="synonym">Acromyrmex octospinosus echinatior</name>
    <dbReference type="NCBI Taxonomy" id="103372"/>
    <lineage>
        <taxon>Eukaryota</taxon>
        <taxon>Metazoa</taxon>
        <taxon>Ecdysozoa</taxon>
        <taxon>Arthropoda</taxon>
        <taxon>Hexapoda</taxon>
        <taxon>Insecta</taxon>
        <taxon>Pterygota</taxon>
        <taxon>Neoptera</taxon>
        <taxon>Endopterygota</taxon>
        <taxon>Hymenoptera</taxon>
        <taxon>Apocrita</taxon>
        <taxon>Aculeata</taxon>
        <taxon>Formicoidea</taxon>
        <taxon>Formicidae</taxon>
        <taxon>Myrmicinae</taxon>
        <taxon>Acromyrmex</taxon>
    </lineage>
</organism>
<dbReference type="InParanoid" id="F4WY47"/>
<proteinExistence type="predicted"/>
<evidence type="ECO:0000313" key="1">
    <source>
        <dbReference type="EMBL" id="EGI60878.1"/>
    </source>
</evidence>
<keyword evidence="2" id="KW-1185">Reference proteome</keyword>
<name>F4WY47_ACREC</name>
<dbReference type="AlphaFoldDB" id="F4WY47"/>
<dbReference type="EMBL" id="GL888437">
    <property type="protein sequence ID" value="EGI60878.1"/>
    <property type="molecule type" value="Genomic_DNA"/>
</dbReference>
<sequence length="240" mass="28051">MNSSKELKDREAEDIRETSSKPLETLIKQSLQTQHVYEKLHNQLGPLGQKYVSILLDRETKINHVYGVYLRENGTMLGDKQFDLEGFRDCRWNKVQRFNHKANSIVGSKGYKYKNIIASLVSAEDIRETSSKPLETLIKQSLQTQHVYEKLHNQLGPLGQKYVSILLDRETKINHVYGVYLRENGTMLGDKQFDLEGFRDCRWNKVQRLNNQLIQDFYEIEYWPIVNPILEDSSVEVTMP</sequence>
<dbReference type="Proteomes" id="UP000007755">
    <property type="component" value="Unassembled WGS sequence"/>
</dbReference>
<protein>
    <submittedName>
        <fullName evidence="1">Uncharacterized protein</fullName>
    </submittedName>
</protein>
<accession>F4WY47</accession>
<reference evidence="1" key="1">
    <citation type="submission" date="2011-02" db="EMBL/GenBank/DDBJ databases">
        <title>The genome of the leaf-cutting ant Acromyrmex echinatior suggests key adaptations to social evolution and fungus farming.</title>
        <authorList>
            <person name="Nygaard S."/>
            <person name="Zhang G."/>
        </authorList>
    </citation>
    <scope>NUCLEOTIDE SEQUENCE</scope>
</reference>
<evidence type="ECO:0000313" key="2">
    <source>
        <dbReference type="Proteomes" id="UP000007755"/>
    </source>
</evidence>